<evidence type="ECO:0008006" key="7">
    <source>
        <dbReference type="Google" id="ProtNLM"/>
    </source>
</evidence>
<dbReference type="Proteomes" id="UP001208534">
    <property type="component" value="Unassembled WGS sequence"/>
</dbReference>
<gene>
    <name evidence="4" type="ORF">DC346_12775</name>
    <name evidence="2" type="ORF">KTH64_01015</name>
    <name evidence="3" type="ORF">WM018_01175</name>
</gene>
<keyword evidence="6" id="KW-1185">Reference proteome</keyword>
<evidence type="ECO:0000313" key="5">
    <source>
        <dbReference type="Proteomes" id="UP000253688"/>
    </source>
</evidence>
<dbReference type="EMBL" id="QEWH01000075">
    <property type="protein sequence ID" value="RBA45123.1"/>
    <property type="molecule type" value="Genomic_DNA"/>
</dbReference>
<name>A0A2R4UPV8_ACIJU</name>
<reference evidence="3 6" key="3">
    <citation type="submission" date="2024-03" db="EMBL/GenBank/DDBJ databases">
        <title>Cross-transmission of Acinetobacter junii carrying blaOXA-58 in a neonatal intensive care unit.</title>
        <authorList>
            <person name="Bour M."/>
            <person name="Potron A."/>
            <person name="Lecointe D."/>
        </authorList>
    </citation>
    <scope>NUCLEOTIDE SEQUENCE [LARGE SCALE GENOMIC DNA]</scope>
    <source>
        <strain evidence="3 6">21A3096 case 1</strain>
    </source>
</reference>
<keyword evidence="1" id="KW-1133">Transmembrane helix</keyword>
<accession>A0A2R4UPV8</accession>
<dbReference type="STRING" id="40215.BVL33_09045"/>
<dbReference type="EMBL" id="JBBMLE010000002">
    <property type="protein sequence ID" value="MEK0251145.1"/>
    <property type="molecule type" value="Genomic_DNA"/>
</dbReference>
<dbReference type="KEGG" id="ajn:BVL33_09045"/>
<sequence>MIKNLFLKQTSLKFLAVLFILVGLVACGKTTHEPKVGEYGEALVNSVRLTSSELEQLNQAVINKPKDTFDRPSVAIGFLGESNKNPYRFVIVAKGIAPNEGEVNLKWIGGVQSETSNGYQPQIFQSDDKHKYEMNEPVLLIASSDPFSISEQSNGVHYDVHAELMEASNIQFQSVEVQIWQGKGSLYSWTYYLKFLVILMIPIFAIYRLVSR</sequence>
<protein>
    <recommendedName>
        <fullName evidence="7">Lipoprotein</fullName>
    </recommendedName>
</protein>
<dbReference type="EMBL" id="JAHPRE010000003">
    <property type="protein sequence ID" value="MCU4395575.1"/>
    <property type="molecule type" value="Genomic_DNA"/>
</dbReference>
<dbReference type="AlphaFoldDB" id="A0A2R4UPV8"/>
<dbReference type="RefSeq" id="WP_039047864.1">
    <property type="nucleotide sequence ID" value="NZ_BKFQ01000004.1"/>
</dbReference>
<evidence type="ECO:0000256" key="1">
    <source>
        <dbReference type="SAM" id="Phobius"/>
    </source>
</evidence>
<evidence type="ECO:0000313" key="4">
    <source>
        <dbReference type="EMBL" id="RBA45123.1"/>
    </source>
</evidence>
<dbReference type="Proteomes" id="UP001498501">
    <property type="component" value="Unassembled WGS sequence"/>
</dbReference>
<comment type="caution">
    <text evidence="4">The sequence shown here is derived from an EMBL/GenBank/DDBJ whole genome shotgun (WGS) entry which is preliminary data.</text>
</comment>
<reference evidence="4 5" key="1">
    <citation type="submission" date="2018-04" db="EMBL/GenBank/DDBJ databases">
        <title>Acinetobacter junii Genome sequencing and assembly.</title>
        <authorList>
            <person name="Su J."/>
            <person name="Rensing C."/>
            <person name="Mazhar H.S."/>
        </authorList>
    </citation>
    <scope>NUCLEOTIDE SEQUENCE [LARGE SCALE GENOMIC DNA]</scope>
    <source>
        <strain evidence="4 5">SC22</strain>
    </source>
</reference>
<feature type="transmembrane region" description="Helical" evidence="1">
    <location>
        <begin position="191"/>
        <end position="210"/>
    </location>
</feature>
<dbReference type="Proteomes" id="UP000253688">
    <property type="component" value="Unassembled WGS sequence"/>
</dbReference>
<proteinExistence type="predicted"/>
<keyword evidence="1" id="KW-0472">Membrane</keyword>
<reference evidence="2" key="2">
    <citation type="submission" date="2021-06" db="EMBL/GenBank/DDBJ databases">
        <title>Propagation of a rapidly emergent carbapenem-resistant Acinetobacter baumannii lineage by various extra-hospital transmission networks.</title>
        <authorList>
            <person name="Calix J."/>
        </authorList>
    </citation>
    <scope>NUCLEOTIDE SEQUENCE</scope>
    <source>
        <strain evidence="2">WU_MDCI_Aw63</strain>
    </source>
</reference>
<dbReference type="PROSITE" id="PS51257">
    <property type="entry name" value="PROKAR_LIPOPROTEIN"/>
    <property type="match status" value="1"/>
</dbReference>
<keyword evidence="1" id="KW-0812">Transmembrane</keyword>
<evidence type="ECO:0000313" key="6">
    <source>
        <dbReference type="Proteomes" id="UP001498501"/>
    </source>
</evidence>
<evidence type="ECO:0000313" key="2">
    <source>
        <dbReference type="EMBL" id="MCU4395575.1"/>
    </source>
</evidence>
<organism evidence="4 5">
    <name type="scientific">Acinetobacter junii</name>
    <dbReference type="NCBI Taxonomy" id="40215"/>
    <lineage>
        <taxon>Bacteria</taxon>
        <taxon>Pseudomonadati</taxon>
        <taxon>Pseudomonadota</taxon>
        <taxon>Gammaproteobacteria</taxon>
        <taxon>Moraxellales</taxon>
        <taxon>Moraxellaceae</taxon>
        <taxon>Acinetobacter</taxon>
    </lineage>
</organism>
<evidence type="ECO:0000313" key="3">
    <source>
        <dbReference type="EMBL" id="MEK0251145.1"/>
    </source>
</evidence>